<dbReference type="InterPro" id="IPR053151">
    <property type="entry name" value="RNase_H-like"/>
</dbReference>
<evidence type="ECO:0000313" key="1">
    <source>
        <dbReference type="EMBL" id="KAK9083319.1"/>
    </source>
</evidence>
<gene>
    <name evidence="1" type="ORF">Scep_029790</name>
</gene>
<sequence>MLAEQPLSLRELVHVIKAKAWGIQKAFEMFGDGRTRLMMWEERLVGWAPPPNGWVKLNFDGLLRGEGMAVADGLSRNSTGDWVYGFTTNLGICSIFEAELWGCRLAYNKLGTMAVGGC</sequence>
<evidence type="ECO:0000313" key="2">
    <source>
        <dbReference type="Proteomes" id="UP001419268"/>
    </source>
</evidence>
<comment type="caution">
    <text evidence="1">The sequence shown here is derived from an EMBL/GenBank/DDBJ whole genome shotgun (WGS) entry which is preliminary data.</text>
</comment>
<dbReference type="Proteomes" id="UP001419268">
    <property type="component" value="Unassembled WGS sequence"/>
</dbReference>
<dbReference type="PANTHER" id="PTHR47723:SF19">
    <property type="entry name" value="POLYNUCLEOTIDYL TRANSFERASE, RIBONUCLEASE H-LIKE SUPERFAMILY PROTEIN"/>
    <property type="match status" value="1"/>
</dbReference>
<keyword evidence="2" id="KW-1185">Reference proteome</keyword>
<protein>
    <recommendedName>
        <fullName evidence="3">RNase H type-1 domain-containing protein</fullName>
    </recommendedName>
</protein>
<reference evidence="1 2" key="1">
    <citation type="submission" date="2024-01" db="EMBL/GenBank/DDBJ databases">
        <title>Genome assemblies of Stephania.</title>
        <authorList>
            <person name="Yang L."/>
        </authorList>
    </citation>
    <scope>NUCLEOTIDE SEQUENCE [LARGE SCALE GENOMIC DNA]</scope>
    <source>
        <strain evidence="1">JXDWG</strain>
        <tissue evidence="1">Leaf</tissue>
    </source>
</reference>
<organism evidence="1 2">
    <name type="scientific">Stephania cephalantha</name>
    <dbReference type="NCBI Taxonomy" id="152367"/>
    <lineage>
        <taxon>Eukaryota</taxon>
        <taxon>Viridiplantae</taxon>
        <taxon>Streptophyta</taxon>
        <taxon>Embryophyta</taxon>
        <taxon>Tracheophyta</taxon>
        <taxon>Spermatophyta</taxon>
        <taxon>Magnoliopsida</taxon>
        <taxon>Ranunculales</taxon>
        <taxon>Menispermaceae</taxon>
        <taxon>Menispermoideae</taxon>
        <taxon>Cissampelideae</taxon>
        <taxon>Stephania</taxon>
    </lineage>
</organism>
<accession>A0AAP0E613</accession>
<name>A0AAP0E613_9MAGN</name>
<proteinExistence type="predicted"/>
<dbReference type="PANTHER" id="PTHR47723">
    <property type="entry name" value="OS05G0353850 PROTEIN"/>
    <property type="match status" value="1"/>
</dbReference>
<dbReference type="EMBL" id="JBBNAG010000013">
    <property type="protein sequence ID" value="KAK9083319.1"/>
    <property type="molecule type" value="Genomic_DNA"/>
</dbReference>
<evidence type="ECO:0008006" key="3">
    <source>
        <dbReference type="Google" id="ProtNLM"/>
    </source>
</evidence>
<dbReference type="AlphaFoldDB" id="A0AAP0E613"/>